<evidence type="ECO:0000256" key="2">
    <source>
        <dbReference type="ARBA" id="ARBA00022448"/>
    </source>
</evidence>
<evidence type="ECO:0000256" key="1">
    <source>
        <dbReference type="ARBA" id="ARBA00004651"/>
    </source>
</evidence>
<reference evidence="8" key="1">
    <citation type="submission" date="2016-08" db="EMBL/GenBank/DDBJ databases">
        <title>Complete Genome Seqeunce of Paenibacillus sp. nov. IHBB 9852 from high altitute lake of Indian trans-Himalayas.</title>
        <authorList>
            <person name="Kiran S."/>
            <person name="Swarnkar M.K."/>
            <person name="Rana A."/>
            <person name="Tewari R."/>
            <person name="Gulati A."/>
        </authorList>
    </citation>
    <scope>NUCLEOTIDE SEQUENCE [LARGE SCALE GENOMIC DNA]</scope>
    <source>
        <strain evidence="8">IHBB 9852</strain>
    </source>
</reference>
<dbReference type="InterPro" id="IPR011701">
    <property type="entry name" value="MFS"/>
</dbReference>
<dbReference type="KEGG" id="pib:BBD41_24135"/>
<keyword evidence="2" id="KW-0813">Transport</keyword>
<feature type="transmembrane region" description="Helical" evidence="6">
    <location>
        <begin position="50"/>
        <end position="68"/>
    </location>
</feature>
<dbReference type="SUPFAM" id="SSF103473">
    <property type="entry name" value="MFS general substrate transporter"/>
    <property type="match status" value="1"/>
</dbReference>
<accession>A0A1B2E626</accession>
<dbReference type="GO" id="GO:0005886">
    <property type="term" value="C:plasma membrane"/>
    <property type="evidence" value="ECO:0007669"/>
    <property type="project" value="UniProtKB-SubCell"/>
</dbReference>
<evidence type="ECO:0000259" key="7">
    <source>
        <dbReference type="PROSITE" id="PS50850"/>
    </source>
</evidence>
<dbReference type="PROSITE" id="PS50850">
    <property type="entry name" value="MFS"/>
    <property type="match status" value="1"/>
</dbReference>
<dbReference type="CDD" id="cd17489">
    <property type="entry name" value="MFS_YfcJ_like"/>
    <property type="match status" value="1"/>
</dbReference>
<dbReference type="EMBL" id="CP016809">
    <property type="protein sequence ID" value="ANY75411.1"/>
    <property type="molecule type" value="Genomic_DNA"/>
</dbReference>
<evidence type="ECO:0000256" key="5">
    <source>
        <dbReference type="ARBA" id="ARBA00023136"/>
    </source>
</evidence>
<keyword evidence="5 6" id="KW-0472">Membrane</keyword>
<sequence>MKPNNLKQPLWTKEFITLMVSNLFLFLTLQMMLTTLPAYAQDAFTASPLQVSLITSLFAFSAILSRFVSSKALEKGKLRLLLYVGLFISLAATLGYYWATGIIFLLLMRILFGIGFGMTSTSFPTMASNVIPPKRMGEGMGYFGLSTTLAMSIGPMIGLTMLQHGGFTPLVMLTVLINILIFPLAYILISKRPKAESAPAPKATADDVDVPSGFNRKLILPSVLNFLMSITYGGLLSFMALYGQEAHLSNPQYFFLFNALAIILVRPFSGKIYDRYGHKALMVPAAVLMIAGLLLLTFAASTGSLLLSALCYGLGYGAMQPSIQTWMIQEVHPKQRGMANGMFFNSLDFGVAIGSIVLGSIAKATSYGMMYRFSAISLVLLIVIYVIMKLVRGAAAAPPTALNETNQSAAG</sequence>
<evidence type="ECO:0000256" key="3">
    <source>
        <dbReference type="ARBA" id="ARBA00022692"/>
    </source>
</evidence>
<dbReference type="Pfam" id="PF07690">
    <property type="entry name" value="MFS_1"/>
    <property type="match status" value="1"/>
</dbReference>
<name>A0A1B2E626_9BACL</name>
<organism evidence="8">
    <name type="scientific">Paenibacillus ihbetae</name>
    <dbReference type="NCBI Taxonomy" id="1870820"/>
    <lineage>
        <taxon>Bacteria</taxon>
        <taxon>Bacillati</taxon>
        <taxon>Bacillota</taxon>
        <taxon>Bacilli</taxon>
        <taxon>Bacillales</taxon>
        <taxon>Paenibacillaceae</taxon>
        <taxon>Paenibacillus</taxon>
    </lineage>
</organism>
<feature type="transmembrane region" description="Helical" evidence="6">
    <location>
        <begin position="167"/>
        <end position="189"/>
    </location>
</feature>
<gene>
    <name evidence="8" type="ORF">BBD41_24135</name>
</gene>
<protein>
    <submittedName>
        <fullName evidence="8">MFS transporter</fullName>
    </submittedName>
</protein>
<evidence type="ECO:0000256" key="6">
    <source>
        <dbReference type="SAM" id="Phobius"/>
    </source>
</evidence>
<feature type="transmembrane region" description="Helical" evidence="6">
    <location>
        <begin position="281"/>
        <end position="299"/>
    </location>
</feature>
<feature type="transmembrane region" description="Helical" evidence="6">
    <location>
        <begin position="104"/>
        <end position="127"/>
    </location>
</feature>
<feature type="transmembrane region" description="Helical" evidence="6">
    <location>
        <begin position="139"/>
        <end position="161"/>
    </location>
</feature>
<dbReference type="InterPro" id="IPR052714">
    <property type="entry name" value="MFS_Exporter"/>
</dbReference>
<keyword evidence="4 6" id="KW-1133">Transmembrane helix</keyword>
<feature type="transmembrane region" description="Helical" evidence="6">
    <location>
        <begin position="223"/>
        <end position="241"/>
    </location>
</feature>
<feature type="transmembrane region" description="Helical" evidence="6">
    <location>
        <begin position="368"/>
        <end position="388"/>
    </location>
</feature>
<dbReference type="Gene3D" id="1.20.1250.20">
    <property type="entry name" value="MFS general substrate transporter like domains"/>
    <property type="match status" value="1"/>
</dbReference>
<proteinExistence type="predicted"/>
<dbReference type="InterPro" id="IPR036259">
    <property type="entry name" value="MFS_trans_sf"/>
</dbReference>
<dbReference type="PANTHER" id="PTHR23531">
    <property type="entry name" value="QUINOLENE RESISTANCE PROTEIN NORA"/>
    <property type="match status" value="1"/>
</dbReference>
<feature type="transmembrane region" description="Helical" evidence="6">
    <location>
        <begin position="80"/>
        <end position="98"/>
    </location>
</feature>
<dbReference type="RefSeq" id="WP_099479145.1">
    <property type="nucleotide sequence ID" value="NZ_CP016809.1"/>
</dbReference>
<dbReference type="PANTHER" id="PTHR23531:SF2">
    <property type="entry name" value="PERMEASE"/>
    <property type="match status" value="1"/>
</dbReference>
<dbReference type="InterPro" id="IPR020846">
    <property type="entry name" value="MFS_dom"/>
</dbReference>
<evidence type="ECO:0000256" key="4">
    <source>
        <dbReference type="ARBA" id="ARBA00022989"/>
    </source>
</evidence>
<dbReference type="AlphaFoldDB" id="A0A1B2E626"/>
<comment type="subcellular location">
    <subcellularLocation>
        <location evidence="1">Cell membrane</location>
        <topology evidence="1">Multi-pass membrane protein</topology>
    </subcellularLocation>
</comment>
<keyword evidence="3 6" id="KW-0812">Transmembrane</keyword>
<feature type="transmembrane region" description="Helical" evidence="6">
    <location>
        <begin position="343"/>
        <end position="362"/>
    </location>
</feature>
<dbReference type="GO" id="GO:0022857">
    <property type="term" value="F:transmembrane transporter activity"/>
    <property type="evidence" value="ECO:0007669"/>
    <property type="project" value="InterPro"/>
</dbReference>
<feature type="transmembrane region" description="Helical" evidence="6">
    <location>
        <begin position="253"/>
        <end position="269"/>
    </location>
</feature>
<feature type="domain" description="Major facilitator superfamily (MFS) profile" evidence="7">
    <location>
        <begin position="14"/>
        <end position="392"/>
    </location>
</feature>
<evidence type="ECO:0000313" key="8">
    <source>
        <dbReference type="EMBL" id="ANY75411.1"/>
    </source>
</evidence>